<dbReference type="PANTHER" id="PTHR44757">
    <property type="entry name" value="DIGUANYLATE CYCLASE DGCP"/>
    <property type="match status" value="1"/>
</dbReference>
<dbReference type="FunFam" id="3.30.70.270:FF:000001">
    <property type="entry name" value="Diguanylate cyclase domain protein"/>
    <property type="match status" value="1"/>
</dbReference>
<dbReference type="InterPro" id="IPR013767">
    <property type="entry name" value="PAS_fold"/>
</dbReference>
<dbReference type="GO" id="GO:0071111">
    <property type="term" value="F:cyclic-guanylate-specific phosphodiesterase activity"/>
    <property type="evidence" value="ECO:0007669"/>
    <property type="project" value="UniProtKB-EC"/>
</dbReference>
<dbReference type="FunFam" id="3.20.20.450:FF:000001">
    <property type="entry name" value="Cyclic di-GMP phosphodiesterase yahA"/>
    <property type="match status" value="1"/>
</dbReference>
<evidence type="ECO:0000256" key="3">
    <source>
        <dbReference type="ARBA" id="ARBA00022989"/>
    </source>
</evidence>
<dbReference type="SUPFAM" id="SSF55785">
    <property type="entry name" value="PYP-like sensor domain (PAS domain)"/>
    <property type="match status" value="3"/>
</dbReference>
<dbReference type="Gene3D" id="3.20.20.450">
    <property type="entry name" value="EAL domain"/>
    <property type="match status" value="1"/>
</dbReference>
<evidence type="ECO:0000259" key="10">
    <source>
        <dbReference type="PROSITE" id="PS50887"/>
    </source>
</evidence>
<evidence type="ECO:0000256" key="5">
    <source>
        <dbReference type="ARBA" id="ARBA00051114"/>
    </source>
</evidence>
<gene>
    <name evidence="11" type="ORF">DSM104443_01151</name>
</gene>
<dbReference type="AlphaFoldDB" id="A0A6M4GS14"/>
<dbReference type="SMART" id="SM00091">
    <property type="entry name" value="PAS"/>
    <property type="match status" value="3"/>
</dbReference>
<organism evidence="11 12">
    <name type="scientific">Usitatibacter rugosus</name>
    <dbReference type="NCBI Taxonomy" id="2732067"/>
    <lineage>
        <taxon>Bacteria</taxon>
        <taxon>Pseudomonadati</taxon>
        <taxon>Pseudomonadota</taxon>
        <taxon>Betaproteobacteria</taxon>
        <taxon>Nitrosomonadales</taxon>
        <taxon>Usitatibacteraceae</taxon>
        <taxon>Usitatibacter</taxon>
    </lineage>
</organism>
<dbReference type="GO" id="GO:0016020">
    <property type="term" value="C:membrane"/>
    <property type="evidence" value="ECO:0007669"/>
    <property type="project" value="UniProtKB-SubCell"/>
</dbReference>
<dbReference type="Pfam" id="PF08448">
    <property type="entry name" value="PAS_4"/>
    <property type="match status" value="1"/>
</dbReference>
<protein>
    <recommendedName>
        <fullName evidence="13">PAS domain S-box-containing protein/diguanylate cyclase (GGDEF)-like protein</fullName>
    </recommendedName>
</protein>
<evidence type="ECO:0000256" key="2">
    <source>
        <dbReference type="ARBA" id="ARBA00022692"/>
    </source>
</evidence>
<dbReference type="EMBL" id="CP053069">
    <property type="protein sequence ID" value="QJR10099.1"/>
    <property type="molecule type" value="Genomic_DNA"/>
</dbReference>
<keyword evidence="2" id="KW-0812">Transmembrane</keyword>
<dbReference type="InterPro" id="IPR000700">
    <property type="entry name" value="PAS-assoc_C"/>
</dbReference>
<feature type="domain" description="CHASE" evidence="8">
    <location>
        <begin position="71"/>
        <end position="241"/>
    </location>
</feature>
<dbReference type="GO" id="GO:0007165">
    <property type="term" value="P:signal transduction"/>
    <property type="evidence" value="ECO:0007669"/>
    <property type="project" value="UniProtKB-ARBA"/>
</dbReference>
<evidence type="ECO:0000256" key="1">
    <source>
        <dbReference type="ARBA" id="ARBA00004370"/>
    </source>
</evidence>
<comment type="catalytic activity">
    <reaction evidence="5">
        <text>3',3'-c-di-GMP + H2O = 5'-phosphoguanylyl(3'-&gt;5')guanosine + H(+)</text>
        <dbReference type="Rhea" id="RHEA:24902"/>
        <dbReference type="ChEBI" id="CHEBI:15377"/>
        <dbReference type="ChEBI" id="CHEBI:15378"/>
        <dbReference type="ChEBI" id="CHEBI:58754"/>
        <dbReference type="ChEBI" id="CHEBI:58805"/>
        <dbReference type="EC" id="3.1.4.52"/>
    </reaction>
    <physiologicalReaction direction="left-to-right" evidence="5">
        <dbReference type="Rhea" id="RHEA:24903"/>
    </physiologicalReaction>
</comment>
<dbReference type="Pfam" id="PF00989">
    <property type="entry name" value="PAS"/>
    <property type="match status" value="1"/>
</dbReference>
<dbReference type="SMART" id="SM01079">
    <property type="entry name" value="CHASE"/>
    <property type="match status" value="1"/>
</dbReference>
<dbReference type="NCBIfam" id="TIGR00254">
    <property type="entry name" value="GGDEF"/>
    <property type="match status" value="1"/>
</dbReference>
<dbReference type="PROSITE" id="PS50883">
    <property type="entry name" value="EAL"/>
    <property type="match status" value="1"/>
</dbReference>
<dbReference type="InterPro" id="IPR035965">
    <property type="entry name" value="PAS-like_dom_sf"/>
</dbReference>
<dbReference type="InterPro" id="IPR029787">
    <property type="entry name" value="Nucleotide_cyclase"/>
</dbReference>
<dbReference type="SMART" id="SM00086">
    <property type="entry name" value="PAC"/>
    <property type="match status" value="3"/>
</dbReference>
<dbReference type="CDD" id="cd00130">
    <property type="entry name" value="PAS"/>
    <property type="match status" value="3"/>
</dbReference>
<sequence length="1175" mass="129938">MKKTLRPQTLALATLLAGVVLSIAAWFFVARQVETQARADFANQASLAASLVERRVQRYVDLLYGLEALASHAPLTRQDFNRHVSSLKAGRRFPGVQAMQYVRRVPADQVAAFTKSVRDDKTLTPSGYPRFEIRPAEQSDEYWVIDYVEPMAGNEPAFGLELMSRAAPRFAMERARDTGEPAATSRYRLAQERGASFGLVVYLPVFEGGAPRTVEGRRALVTGWVNVVLRIDDVFQDILASPVFAGTRLTMHDLGATHWSGRAQPVAGTEFYRSFAPNDTQEASAFTLALVQDVDVDIAGRFWRLHFEANPPPARAGLQPLPMLALGAGLIVSLLLYGVLRGVTHSRTEALDVASRATRDLRSQLSFNLQLLEAIPYPVYFKNAAGRYLGCNRAFEKEFGISRDKLIGLTPYDILPRENADRMVEDDKHLLETGGVQTFETRAPNPKNGEMRDTIFNKSTFLNADGKVAGIVGVVVDITERKVLEAETEESHAQLRAIVEATPLAIIVRDFDNIVRVWNPAAERLFGWKAEEVVGTATSIVPDELRHETVGLRDRAKAGELIFMDETQRRNRDGTLVDVSVAIAPLRDRTGCVYSTMVTIADIRPRKQAERALRESEERLKLAMEAANMGLWYWDGVTDEFTYSDGMNLLFGRSVNAPHVDYRELQRTLHPDDRPLLDATLRHAVKEADDFLIDYRVMYVDGSVHWITNHGQVHRGPDGRAIRIVGIAMDITERKLAEQRIAHMAHHDALTGLPNRVLLHDRIRQAIAQAHRSGGEVAVLFIDLDRFKTINDSLGHPLGDRLLQSVASRLLVCLREGDTVSRLGGDEFVIVIPGSEGAAGASTVASKILEVLANSFHLQGNDLHVSASVGIALYPADGNDADTLMRNADTAMYHAKDAGRANFQFFTPHMNVAAQQRLTLENSLRRALDNNEFELHYQPLYDLRDRSITGLEALLRWKPRGGEYVPPVKFIAAAEESGLIVPIGEWALREALRQGKAWQSAGRPLLMAVNVSATQLARPGFGERLRRMLQETGIDPALVELEVTERVIVEGMGEARASLDQVAALGVGIAIDDFGTGYSGLAYLKRFPIDTVKIDQSFVRDITVDPDDAAIVTAIVAMAKSLGIDVVAEGVETEQQLEFLRRLGCNRAQGFFLSRPMAARDIEKLLGSPSSEAAD</sequence>
<evidence type="ECO:0000259" key="7">
    <source>
        <dbReference type="PROSITE" id="PS50113"/>
    </source>
</evidence>
<accession>A0A6M4GS14</accession>
<dbReference type="CDD" id="cd01949">
    <property type="entry name" value="GGDEF"/>
    <property type="match status" value="1"/>
</dbReference>
<feature type="domain" description="PAC" evidence="7">
    <location>
        <begin position="691"/>
        <end position="743"/>
    </location>
</feature>
<keyword evidence="3" id="KW-1133">Transmembrane helix</keyword>
<dbReference type="Pfam" id="PF03924">
    <property type="entry name" value="CHASE"/>
    <property type="match status" value="1"/>
</dbReference>
<dbReference type="InterPro" id="IPR052155">
    <property type="entry name" value="Biofilm_reg_signaling"/>
</dbReference>
<evidence type="ECO:0000259" key="8">
    <source>
        <dbReference type="PROSITE" id="PS50839"/>
    </source>
</evidence>
<dbReference type="SUPFAM" id="SSF55073">
    <property type="entry name" value="Nucleotide cyclase"/>
    <property type="match status" value="1"/>
</dbReference>
<evidence type="ECO:0008006" key="13">
    <source>
        <dbReference type="Google" id="ProtNLM"/>
    </source>
</evidence>
<evidence type="ECO:0000256" key="4">
    <source>
        <dbReference type="ARBA" id="ARBA00023136"/>
    </source>
</evidence>
<feature type="domain" description="PAS" evidence="6">
    <location>
        <begin position="491"/>
        <end position="535"/>
    </location>
</feature>
<dbReference type="CDD" id="cd01948">
    <property type="entry name" value="EAL"/>
    <property type="match status" value="1"/>
</dbReference>
<dbReference type="SMART" id="SM00267">
    <property type="entry name" value="GGDEF"/>
    <property type="match status" value="1"/>
</dbReference>
<feature type="domain" description="PAC" evidence="7">
    <location>
        <begin position="563"/>
        <end position="615"/>
    </location>
</feature>
<dbReference type="InterPro" id="IPR013656">
    <property type="entry name" value="PAS_4"/>
</dbReference>
<dbReference type="PANTHER" id="PTHR44757:SF2">
    <property type="entry name" value="BIOFILM ARCHITECTURE MAINTENANCE PROTEIN MBAA"/>
    <property type="match status" value="1"/>
</dbReference>
<proteinExistence type="predicted"/>
<dbReference type="Pfam" id="PF00990">
    <property type="entry name" value="GGDEF"/>
    <property type="match status" value="1"/>
</dbReference>
<dbReference type="InterPro" id="IPR001633">
    <property type="entry name" value="EAL_dom"/>
</dbReference>
<dbReference type="SMART" id="SM00052">
    <property type="entry name" value="EAL"/>
    <property type="match status" value="1"/>
</dbReference>
<dbReference type="GO" id="GO:0071732">
    <property type="term" value="P:cellular response to nitric oxide"/>
    <property type="evidence" value="ECO:0007669"/>
    <property type="project" value="UniProtKB-ARBA"/>
</dbReference>
<evidence type="ECO:0000313" key="11">
    <source>
        <dbReference type="EMBL" id="QJR10099.1"/>
    </source>
</evidence>
<feature type="domain" description="PAC" evidence="7">
    <location>
        <begin position="437"/>
        <end position="490"/>
    </location>
</feature>
<feature type="domain" description="PAS" evidence="6">
    <location>
        <begin position="370"/>
        <end position="434"/>
    </location>
</feature>
<dbReference type="SUPFAM" id="SSF141868">
    <property type="entry name" value="EAL domain-like"/>
    <property type="match status" value="1"/>
</dbReference>
<dbReference type="InterPro" id="IPR042240">
    <property type="entry name" value="CHASE_sf"/>
</dbReference>
<dbReference type="Pfam" id="PF08447">
    <property type="entry name" value="PAS_3"/>
    <property type="match status" value="1"/>
</dbReference>
<keyword evidence="12" id="KW-1185">Reference proteome</keyword>
<dbReference type="Pfam" id="PF00563">
    <property type="entry name" value="EAL"/>
    <property type="match status" value="1"/>
</dbReference>
<dbReference type="GO" id="GO:0006355">
    <property type="term" value="P:regulation of DNA-templated transcription"/>
    <property type="evidence" value="ECO:0007669"/>
    <property type="project" value="InterPro"/>
</dbReference>
<comment type="subcellular location">
    <subcellularLocation>
        <location evidence="1">Membrane</location>
    </subcellularLocation>
</comment>
<dbReference type="InterPro" id="IPR001610">
    <property type="entry name" value="PAC"/>
</dbReference>
<dbReference type="Proteomes" id="UP000501534">
    <property type="component" value="Chromosome"/>
</dbReference>
<dbReference type="InterPro" id="IPR000160">
    <property type="entry name" value="GGDEF_dom"/>
</dbReference>
<dbReference type="Gene3D" id="3.30.70.270">
    <property type="match status" value="1"/>
</dbReference>
<dbReference type="InterPro" id="IPR006189">
    <property type="entry name" value="CHASE_dom"/>
</dbReference>
<name>A0A6M4GS14_9PROT</name>
<dbReference type="KEGG" id="uru:DSM104443_01151"/>
<evidence type="ECO:0000313" key="12">
    <source>
        <dbReference type="Proteomes" id="UP000501534"/>
    </source>
</evidence>
<dbReference type="PROSITE" id="PS50887">
    <property type="entry name" value="GGDEF"/>
    <property type="match status" value="1"/>
</dbReference>
<dbReference type="Gene3D" id="2.10.70.100">
    <property type="match status" value="1"/>
</dbReference>
<dbReference type="InterPro" id="IPR035919">
    <property type="entry name" value="EAL_sf"/>
</dbReference>
<dbReference type="InterPro" id="IPR043128">
    <property type="entry name" value="Rev_trsase/Diguanyl_cyclase"/>
</dbReference>
<feature type="domain" description="GGDEF" evidence="10">
    <location>
        <begin position="775"/>
        <end position="908"/>
    </location>
</feature>
<dbReference type="PROSITE" id="PS50839">
    <property type="entry name" value="CHASE"/>
    <property type="match status" value="1"/>
</dbReference>
<dbReference type="Gene3D" id="3.30.450.350">
    <property type="entry name" value="CHASE domain"/>
    <property type="match status" value="1"/>
</dbReference>
<dbReference type="InterPro" id="IPR000014">
    <property type="entry name" value="PAS"/>
</dbReference>
<dbReference type="InterPro" id="IPR013655">
    <property type="entry name" value="PAS_fold_3"/>
</dbReference>
<reference evidence="11 12" key="1">
    <citation type="submission" date="2020-04" db="EMBL/GenBank/DDBJ databases">
        <title>Usitatibacter rugosus gen. nov., sp. nov. and Usitatibacter palustris sp. nov., novel members of Usitatibacteraceae fam. nov. within the order Nitrosomonadales isolated from soil.</title>
        <authorList>
            <person name="Huber K.J."/>
            <person name="Neumann-Schaal M."/>
            <person name="Geppert A."/>
            <person name="Luckner M."/>
            <person name="Wanner G."/>
            <person name="Overmann J."/>
        </authorList>
    </citation>
    <scope>NUCLEOTIDE SEQUENCE [LARGE SCALE GENOMIC DNA]</scope>
    <source>
        <strain evidence="11 12">0125_3</strain>
    </source>
</reference>
<evidence type="ECO:0000259" key="6">
    <source>
        <dbReference type="PROSITE" id="PS50112"/>
    </source>
</evidence>
<dbReference type="Gene3D" id="3.30.450.20">
    <property type="entry name" value="PAS domain"/>
    <property type="match status" value="3"/>
</dbReference>
<feature type="domain" description="EAL" evidence="9">
    <location>
        <begin position="917"/>
        <end position="1170"/>
    </location>
</feature>
<dbReference type="NCBIfam" id="TIGR00229">
    <property type="entry name" value="sensory_box"/>
    <property type="match status" value="3"/>
</dbReference>
<evidence type="ECO:0000259" key="9">
    <source>
        <dbReference type="PROSITE" id="PS50883"/>
    </source>
</evidence>
<keyword evidence="4" id="KW-0472">Membrane</keyword>
<dbReference type="PROSITE" id="PS50112">
    <property type="entry name" value="PAS"/>
    <property type="match status" value="2"/>
</dbReference>
<dbReference type="RefSeq" id="WP_171090360.1">
    <property type="nucleotide sequence ID" value="NZ_CP053069.1"/>
</dbReference>
<dbReference type="PROSITE" id="PS50113">
    <property type="entry name" value="PAC"/>
    <property type="match status" value="3"/>
</dbReference>